<accession>A0A1H1NAD8</accession>
<evidence type="ECO:0000313" key="4">
    <source>
        <dbReference type="Proteomes" id="UP000199679"/>
    </source>
</evidence>
<dbReference type="Pfam" id="PF13568">
    <property type="entry name" value="OMP_b-brl_2"/>
    <property type="match status" value="1"/>
</dbReference>
<dbReference type="OrthoDB" id="947434at2"/>
<sequence>MKKILFMAICLFAAGSVSAQQYYYGPRHPHHQQKRSNDDFYTVKVGITGGLNIANTVDAYDSYNSTGTIAGFNAGLYFDVPIAYPVSFEPEVLFSQKGFSAQLDDGTNFTSRANFIDVPLLAKFHLVPGFNLLLGPQVSFLTSTNNTYHDPTGTTTDNYNYNGNNTIVAGVFGVSFDINPVVEIRARYALDLTANGNNNGPDYRNQVFQVGLGFRIK</sequence>
<dbReference type="Proteomes" id="UP000199679">
    <property type="component" value="Chromosome I"/>
</dbReference>
<dbReference type="EMBL" id="LT629740">
    <property type="protein sequence ID" value="SDR95279.1"/>
    <property type="molecule type" value="Genomic_DNA"/>
</dbReference>
<gene>
    <name evidence="3" type="ORF">SAMN05216490_0264</name>
</gene>
<dbReference type="RefSeq" id="WP_091367991.1">
    <property type="nucleotide sequence ID" value="NZ_LT629740.1"/>
</dbReference>
<feature type="signal peptide" evidence="1">
    <location>
        <begin position="1"/>
        <end position="19"/>
    </location>
</feature>
<name>A0A1H1NAD8_MUCMA</name>
<evidence type="ECO:0000313" key="3">
    <source>
        <dbReference type="EMBL" id="SDR95279.1"/>
    </source>
</evidence>
<protein>
    <submittedName>
        <fullName evidence="3">Outer membrane protein beta-barrel domain-containing protein</fullName>
    </submittedName>
</protein>
<evidence type="ECO:0000259" key="2">
    <source>
        <dbReference type="Pfam" id="PF13568"/>
    </source>
</evidence>
<feature type="chain" id="PRO_5009255322" evidence="1">
    <location>
        <begin position="20"/>
        <end position="217"/>
    </location>
</feature>
<dbReference type="InterPro" id="IPR025665">
    <property type="entry name" value="Beta-barrel_OMP_2"/>
</dbReference>
<feature type="domain" description="Outer membrane protein beta-barrel" evidence="2">
    <location>
        <begin position="36"/>
        <end position="188"/>
    </location>
</feature>
<dbReference type="SUPFAM" id="SSF56925">
    <property type="entry name" value="OMPA-like"/>
    <property type="match status" value="1"/>
</dbReference>
<reference evidence="3 4" key="1">
    <citation type="submission" date="2016-10" db="EMBL/GenBank/DDBJ databases">
        <authorList>
            <person name="de Groot N.N."/>
        </authorList>
    </citation>
    <scope>NUCLEOTIDE SEQUENCE [LARGE SCALE GENOMIC DNA]</scope>
    <source>
        <strain evidence="3 4">MP1X4</strain>
    </source>
</reference>
<keyword evidence="4" id="KW-1185">Reference proteome</keyword>
<keyword evidence="1" id="KW-0732">Signal</keyword>
<proteinExistence type="predicted"/>
<evidence type="ECO:0000256" key="1">
    <source>
        <dbReference type="SAM" id="SignalP"/>
    </source>
</evidence>
<organism evidence="3 4">
    <name type="scientific">Mucilaginibacter mallensis</name>
    <dbReference type="NCBI Taxonomy" id="652787"/>
    <lineage>
        <taxon>Bacteria</taxon>
        <taxon>Pseudomonadati</taxon>
        <taxon>Bacteroidota</taxon>
        <taxon>Sphingobacteriia</taxon>
        <taxon>Sphingobacteriales</taxon>
        <taxon>Sphingobacteriaceae</taxon>
        <taxon>Mucilaginibacter</taxon>
    </lineage>
</organism>
<dbReference type="InterPro" id="IPR011250">
    <property type="entry name" value="OMP/PagP_B-barrel"/>
</dbReference>
<dbReference type="STRING" id="652787.SAMN05216490_0264"/>
<dbReference type="AlphaFoldDB" id="A0A1H1NAD8"/>